<sequence>MLQLVLLCMSCSYFQKPDIIVDPNVWTGKTIYFVDLDDAYKRTTNFNRVWSKINSRRFRPYHRFQNKQYTIVGTYETFDYDFMVIKDKKSRRYKMVFSLDMNEPDEMPSYILFEDVLKEAKTIIGKTIWLNDTYDPRGFYTFSDYAFPRFDPVTVEDVFHYQNSDFDYPVWLKVQARTGDEAFVRYNGEEGRVGTPDHYYTSEPLPSSWGKKMIRKVLAQKIELGMTDRQVRISIGNPDEIHTTSSRHGIGEQWIYARDQGKKIYYQFEYGKLTYINK</sequence>
<reference evidence="1" key="1">
    <citation type="journal article" date="2014" name="ISME J.">
        <title>Genomic properties of Marine Group A bacteria indicate a role in the marine sulfur cycle.</title>
        <authorList>
            <person name="Wright J.J."/>
            <person name="Mewis K."/>
            <person name="Hanson N.W."/>
            <person name="Konwar K.M."/>
            <person name="Maas K.R."/>
            <person name="Hallam S.J."/>
        </authorList>
    </citation>
    <scope>NUCLEOTIDE SEQUENCE</scope>
</reference>
<accession>S4W5X5</accession>
<evidence type="ECO:0000313" key="1">
    <source>
        <dbReference type="EMBL" id="AGO88101.1"/>
    </source>
</evidence>
<dbReference type="AlphaFoldDB" id="S4W5X5"/>
<protein>
    <submittedName>
        <fullName evidence="1">Uncharacterized protein</fullName>
    </submittedName>
</protein>
<dbReference type="EMBL" id="KF170424">
    <property type="protein sequence ID" value="AGO88101.1"/>
    <property type="molecule type" value="Genomic_DNA"/>
</dbReference>
<organism evidence="1">
    <name type="scientific">uncultured bacterium 405006-B04</name>
    <dbReference type="NCBI Taxonomy" id="1343841"/>
    <lineage>
        <taxon>Bacteria</taxon>
        <taxon>environmental samples</taxon>
    </lineage>
</organism>
<proteinExistence type="predicted"/>
<name>S4W5X5_9BACT</name>